<feature type="domain" description="SusE outer membrane protein" evidence="1">
    <location>
        <begin position="26"/>
        <end position="130"/>
    </location>
</feature>
<dbReference type="Pfam" id="PF14292">
    <property type="entry name" value="SusE"/>
    <property type="match status" value="1"/>
</dbReference>
<dbReference type="Gene3D" id="2.60.40.3620">
    <property type="match status" value="2"/>
</dbReference>
<accession>A0AAW6TET6</accession>
<sequence length="372" mass="40131">MKNITKSVIALFAVLALSCSVEDVEDRPVIQGVDTPELVAPENDKSYVLLEENADDVAERFVWTKATYAGDVEIGYKLLIDVKGGDFTKAIELGGTSGATQTEVTVKILNQAVIELGGTPDQLGSYDIKVVSSLAGIEKMMSETPLTILVNAYTGLIPYEFTDWYLIGAAVQGDWTNNADTKHQPLFRSGTNPNLYQFTGFFKAGAFKLISKPGQWAPMYGKGDNGAIVARPTEADPDPSSFEIATEGYYTFTMNTETLKYTLVAYNAAAAATFTTVGIIGDSTPLGWDASTALTQSTFNSHVWSSNVLPLNDGKAKFRANNAWDVSWGGNTAFSGFPNNGASGGDLPVAKSKYKIYFNDLDGSYLMIPNQE</sequence>
<dbReference type="RefSeq" id="WP_282713785.1">
    <property type="nucleotide sequence ID" value="NZ_JASCRY010000001.1"/>
</dbReference>
<keyword evidence="3" id="KW-1185">Reference proteome</keyword>
<dbReference type="GO" id="GO:2001070">
    <property type="term" value="F:starch binding"/>
    <property type="evidence" value="ECO:0007669"/>
    <property type="project" value="InterPro"/>
</dbReference>
<protein>
    <submittedName>
        <fullName evidence="2">SusE domain-containing protein</fullName>
    </submittedName>
</protein>
<dbReference type="AlphaFoldDB" id="A0AAW6TET6"/>
<evidence type="ECO:0000313" key="2">
    <source>
        <dbReference type="EMBL" id="MDI5948162.1"/>
    </source>
</evidence>
<proteinExistence type="predicted"/>
<gene>
    <name evidence="2" type="ORF">QLS97_00735</name>
</gene>
<dbReference type="EMBL" id="JASCRY010000001">
    <property type="protein sequence ID" value="MDI5948162.1"/>
    <property type="molecule type" value="Genomic_DNA"/>
</dbReference>
<reference evidence="2 3" key="1">
    <citation type="submission" date="2023-04" db="EMBL/GenBank/DDBJ databases">
        <title>Two novel species of Flavobacterium.</title>
        <authorList>
            <person name="Liu Q."/>
            <person name="Xin Y.-H."/>
        </authorList>
    </citation>
    <scope>NUCLEOTIDE SEQUENCE [LARGE SCALE GENOMIC DNA]</scope>
    <source>
        <strain evidence="2 3">LB2P87</strain>
    </source>
</reference>
<evidence type="ECO:0000313" key="3">
    <source>
        <dbReference type="Proteomes" id="UP001228643"/>
    </source>
</evidence>
<evidence type="ECO:0000259" key="1">
    <source>
        <dbReference type="Pfam" id="PF14292"/>
    </source>
</evidence>
<dbReference type="InterPro" id="IPR025970">
    <property type="entry name" value="SusE"/>
</dbReference>
<dbReference type="GO" id="GO:0019867">
    <property type="term" value="C:outer membrane"/>
    <property type="evidence" value="ECO:0007669"/>
    <property type="project" value="InterPro"/>
</dbReference>
<comment type="caution">
    <text evidence="2">The sequence shown here is derived from an EMBL/GenBank/DDBJ whole genome shotgun (WGS) entry which is preliminary data.</text>
</comment>
<organism evidence="2 3">
    <name type="scientific">Flavobacterium yafengii</name>
    <dbReference type="NCBI Taxonomy" id="3041253"/>
    <lineage>
        <taxon>Bacteria</taxon>
        <taxon>Pseudomonadati</taxon>
        <taxon>Bacteroidota</taxon>
        <taxon>Flavobacteriia</taxon>
        <taxon>Flavobacteriales</taxon>
        <taxon>Flavobacteriaceae</taxon>
        <taxon>Flavobacterium</taxon>
    </lineage>
</organism>
<dbReference type="Proteomes" id="UP001228643">
    <property type="component" value="Unassembled WGS sequence"/>
</dbReference>
<dbReference type="PROSITE" id="PS51257">
    <property type="entry name" value="PROKAR_LIPOPROTEIN"/>
    <property type="match status" value="1"/>
</dbReference>
<name>A0AAW6TET6_9FLAO</name>